<dbReference type="eggNOG" id="ENOG50339MI">
    <property type="taxonomic scope" value="Bacteria"/>
</dbReference>
<dbReference type="EMBL" id="LT546645">
    <property type="protein sequence ID" value="SAI72028.1"/>
    <property type="molecule type" value="Genomic_DNA"/>
</dbReference>
<keyword evidence="3" id="KW-1185">Reference proteome</keyword>
<evidence type="ECO:0000256" key="1">
    <source>
        <dbReference type="SAM" id="SignalP"/>
    </source>
</evidence>
<feature type="chain" id="PRO_5009816492" evidence="1">
    <location>
        <begin position="21"/>
        <end position="102"/>
    </location>
</feature>
<evidence type="ECO:0000313" key="3">
    <source>
        <dbReference type="Proteomes" id="UP000076825"/>
    </source>
</evidence>
<dbReference type="RefSeq" id="WP_025516534.1">
    <property type="nucleotide sequence ID" value="NZ_CP016340.1"/>
</dbReference>
<dbReference type="AlphaFoldDB" id="A0A157LZZ5"/>
<organism evidence="2 3">
    <name type="scientific">Bordetella trematum</name>
    <dbReference type="NCBI Taxonomy" id="123899"/>
    <lineage>
        <taxon>Bacteria</taxon>
        <taxon>Pseudomonadati</taxon>
        <taxon>Pseudomonadota</taxon>
        <taxon>Betaproteobacteria</taxon>
        <taxon>Burkholderiales</taxon>
        <taxon>Alcaligenaceae</taxon>
        <taxon>Bordetella</taxon>
    </lineage>
</organism>
<sequence>MYRKLLPLMLAAALAGCASQNTSSSSSATARAAGDKTCDAEAMQKQVGKTYTDSLGDDIRKGSQSSALRVLRPGQVMTLEYNPMRVNIIIDGQGKVSAVRCG</sequence>
<dbReference type="Gene3D" id="3.30.10.10">
    <property type="entry name" value="Trypsin Inhibitor V, subunit A"/>
    <property type="match status" value="1"/>
</dbReference>
<dbReference type="STRING" id="123899.SAMEA3906487_03014"/>
<dbReference type="PATRIC" id="fig|123899.6.peg.3007"/>
<dbReference type="InterPro" id="IPR021719">
    <property type="entry name" value="Prot_inh_I78"/>
</dbReference>
<dbReference type="Pfam" id="PF11720">
    <property type="entry name" value="Inhibitor_I78"/>
    <property type="match status" value="1"/>
</dbReference>
<protein>
    <submittedName>
        <fullName evidence="2">Lipoprotein</fullName>
    </submittedName>
</protein>
<dbReference type="PROSITE" id="PS51257">
    <property type="entry name" value="PROKAR_LIPOPROTEIN"/>
    <property type="match status" value="1"/>
</dbReference>
<dbReference type="PANTHER" id="PTHR39600">
    <property type="entry name" value="PEPTIDASE INHIBITOR I78 FAMILY PROTEIN"/>
    <property type="match status" value="1"/>
</dbReference>
<keyword evidence="1" id="KW-0732">Signal</keyword>
<dbReference type="OrthoDB" id="8724542at2"/>
<feature type="signal peptide" evidence="1">
    <location>
        <begin position="1"/>
        <end position="20"/>
    </location>
</feature>
<dbReference type="KEGG" id="btrm:SAMEA390648703014"/>
<dbReference type="GeneID" id="56589738"/>
<dbReference type="Proteomes" id="UP000076825">
    <property type="component" value="Chromosome 1"/>
</dbReference>
<accession>A0A157LZZ5</accession>
<dbReference type="PANTHER" id="PTHR39600:SF1">
    <property type="entry name" value="PEPTIDASE INHIBITOR I78 FAMILY PROTEIN"/>
    <property type="match status" value="1"/>
</dbReference>
<keyword evidence="2" id="KW-0449">Lipoprotein</keyword>
<gene>
    <name evidence="2" type="ORF">SAMEA3906487_03014</name>
</gene>
<evidence type="ECO:0000313" key="2">
    <source>
        <dbReference type="EMBL" id="SAI72028.1"/>
    </source>
</evidence>
<reference evidence="2 3" key="1">
    <citation type="submission" date="2016-04" db="EMBL/GenBank/DDBJ databases">
        <authorList>
            <consortium name="Pathogen Informatics"/>
        </authorList>
    </citation>
    <scope>NUCLEOTIDE SEQUENCE [LARGE SCALE GENOMIC DNA]</scope>
    <source>
        <strain evidence="2 3">H044680328</strain>
    </source>
</reference>
<proteinExistence type="predicted"/>
<name>A0A157LZZ5_9BORD</name>